<evidence type="ECO:0000256" key="1">
    <source>
        <dbReference type="ARBA" id="ARBA00007867"/>
    </source>
</evidence>
<evidence type="ECO:0000256" key="3">
    <source>
        <dbReference type="PROSITE-ProRule" id="PRU00354"/>
    </source>
</evidence>
<accession>A0A6I9WUX5</accession>
<evidence type="ECO:0000259" key="4">
    <source>
        <dbReference type="PROSITE" id="PS51006"/>
    </source>
</evidence>
<dbReference type="InterPro" id="IPR029063">
    <property type="entry name" value="SAM-dependent_MTases_sf"/>
</dbReference>
<evidence type="ECO:0000313" key="5">
    <source>
        <dbReference type="Proteomes" id="UP000504615"/>
    </source>
</evidence>
<protein>
    <submittedName>
        <fullName evidence="6">Spermine synthase isoform X3</fullName>
    </submittedName>
</protein>
<dbReference type="InterPro" id="IPR030374">
    <property type="entry name" value="PABS"/>
</dbReference>
<feature type="active site" description="Proton acceptor" evidence="3">
    <location>
        <position position="279"/>
    </location>
</feature>
<reference evidence="6" key="1">
    <citation type="submission" date="2025-08" db="UniProtKB">
        <authorList>
            <consortium name="RefSeq"/>
        </authorList>
    </citation>
    <scope>IDENTIFICATION</scope>
</reference>
<dbReference type="GeneID" id="105434139"/>
<keyword evidence="5" id="KW-1185">Reference proteome</keyword>
<dbReference type="RefSeq" id="XP_011648067.1">
    <property type="nucleotide sequence ID" value="XM_011649765.2"/>
</dbReference>
<organism evidence="5 6">
    <name type="scientific">Pogonomyrmex barbatus</name>
    <name type="common">red harvester ant</name>
    <dbReference type="NCBI Taxonomy" id="144034"/>
    <lineage>
        <taxon>Eukaryota</taxon>
        <taxon>Metazoa</taxon>
        <taxon>Ecdysozoa</taxon>
        <taxon>Arthropoda</taxon>
        <taxon>Hexapoda</taxon>
        <taxon>Insecta</taxon>
        <taxon>Pterygota</taxon>
        <taxon>Neoptera</taxon>
        <taxon>Endopterygota</taxon>
        <taxon>Hymenoptera</taxon>
        <taxon>Apocrita</taxon>
        <taxon>Aculeata</taxon>
        <taxon>Formicoidea</taxon>
        <taxon>Formicidae</taxon>
        <taxon>Myrmicinae</taxon>
        <taxon>Pogonomyrmex</taxon>
    </lineage>
</organism>
<dbReference type="Proteomes" id="UP000504615">
    <property type="component" value="Unplaced"/>
</dbReference>
<dbReference type="Pfam" id="PF17284">
    <property type="entry name" value="Spermine_synt_N"/>
    <property type="match status" value="1"/>
</dbReference>
<dbReference type="PROSITE" id="PS01330">
    <property type="entry name" value="PABS_1"/>
    <property type="match status" value="1"/>
</dbReference>
<keyword evidence="2 3" id="KW-0808">Transferase</keyword>
<sequence>MVAHTVLLDFTVSSSVIADMEKRSGLKSAIANVLAEHFTGLKPLTESNIDGSLLVLYTGPRGSLITVRGYTEGLITLNIEYYKQDDQEALLTFEWRYLEADVAMALNSQRSKRLPPVRRGTIYDLYLTLSDERLLEYDIDKLVFEARSPYQKVQIVHSKSLGNLLVLDELQNMSEADLIYTETLMQRGKENYAGKEIVILGGGDGGLLWELLKEKPKFVTMLEIDDIVMKACSQHMRSICGDCLDKRKGDNYEIIVGDCVKALAHMIEEGRKFDYVFGDLTDIPISTTPHGDAWDFIRLILNSSMKVLKSTGKYMTHGNGASCPESLKMYEEVLSQLCVPVTFTKDRAFVPSFFEDWIFYQVSLK</sequence>
<feature type="domain" description="PABS" evidence="4">
    <location>
        <begin position="124"/>
        <end position="365"/>
    </location>
</feature>
<keyword evidence="3" id="KW-0620">Polyamine biosynthesis</keyword>
<dbReference type="Gene3D" id="2.30.140.10">
    <property type="entry name" value="Spermidine synthase, tetramerisation domain"/>
    <property type="match status" value="1"/>
</dbReference>
<proteinExistence type="inferred from homology"/>
<dbReference type="InterPro" id="IPR030373">
    <property type="entry name" value="PABS_CS"/>
</dbReference>
<evidence type="ECO:0000313" key="6">
    <source>
        <dbReference type="RefSeq" id="XP_011648067.1"/>
    </source>
</evidence>
<dbReference type="InterPro" id="IPR037163">
    <property type="entry name" value="Spermidine_synt_N_sf"/>
</dbReference>
<dbReference type="GO" id="GO:0016768">
    <property type="term" value="F:spermine synthase activity"/>
    <property type="evidence" value="ECO:0007669"/>
    <property type="project" value="InterPro"/>
</dbReference>
<gene>
    <name evidence="6" type="primary">LOC105434139</name>
</gene>
<dbReference type="InterPro" id="IPR035246">
    <property type="entry name" value="Spermidine_synt_N"/>
</dbReference>
<comment type="similarity">
    <text evidence="1">Belongs to the spermidine/spermine synthase family.</text>
</comment>
<dbReference type="PANTHER" id="PTHR46315:SF1">
    <property type="entry name" value="SPERMINE SYNTHASE"/>
    <property type="match status" value="1"/>
</dbReference>
<dbReference type="GO" id="GO:0006597">
    <property type="term" value="P:spermine biosynthetic process"/>
    <property type="evidence" value="ECO:0007669"/>
    <property type="project" value="InterPro"/>
</dbReference>
<evidence type="ECO:0000256" key="2">
    <source>
        <dbReference type="ARBA" id="ARBA00022679"/>
    </source>
</evidence>
<dbReference type="SUPFAM" id="SSF53335">
    <property type="entry name" value="S-adenosyl-L-methionine-dependent methyltransferases"/>
    <property type="match status" value="1"/>
</dbReference>
<name>A0A6I9WUX5_9HYME</name>
<dbReference type="CTD" id="6611"/>
<dbReference type="PROSITE" id="PS51006">
    <property type="entry name" value="PABS_2"/>
    <property type="match status" value="1"/>
</dbReference>
<dbReference type="FunFam" id="3.40.50.150:FF:000197">
    <property type="entry name" value="spermine synthase isoform X2"/>
    <property type="match status" value="1"/>
</dbReference>
<dbReference type="OrthoDB" id="5953636at2759"/>
<dbReference type="AlphaFoldDB" id="A0A6I9WUX5"/>
<dbReference type="PANTHER" id="PTHR46315">
    <property type="entry name" value="SPERMINE SYNTHASE"/>
    <property type="match status" value="1"/>
</dbReference>
<dbReference type="InterPro" id="IPR015576">
    <property type="entry name" value="Spermine_synthase_animal"/>
</dbReference>
<dbReference type="Pfam" id="PF01564">
    <property type="entry name" value="Spermine_synth"/>
    <property type="match status" value="1"/>
</dbReference>
<dbReference type="Gene3D" id="3.40.50.150">
    <property type="entry name" value="Vaccinia Virus protein VP39"/>
    <property type="match status" value="1"/>
</dbReference>